<gene>
    <name evidence="7" type="ORF">BLNAU_21652</name>
</gene>
<keyword evidence="2 5" id="KW-0175">Coiled coil</keyword>
<protein>
    <submittedName>
        <fullName evidence="7">33 kDa inner dynein arm light chain, axonemal</fullName>
    </submittedName>
</protein>
<feature type="coiled-coil region" evidence="5">
    <location>
        <begin position="169"/>
        <end position="220"/>
    </location>
</feature>
<name>A0ABQ9WVB1_9EUKA</name>
<evidence type="ECO:0000256" key="1">
    <source>
        <dbReference type="ARBA" id="ARBA00023017"/>
    </source>
</evidence>
<keyword evidence="1" id="KW-0243">Dynein</keyword>
<keyword evidence="3" id="KW-0505">Motor protein</keyword>
<sequence>MASITGQVTQSLVKYDNPVLLTTAKDKKAATTKGKTGSASDAKSQAQTEEILNSILPPREFDQNGQKWIQKVSATPATRQDVEALNEALDRALIQRQARETGICPIREQLYDECFDELIRHVTISCAERGMLLLRVREELRMRVSAYQTLYESSVSFGLRKALQAELGRTEQEEKISHLLQEKKDLEKEVAKLKARLESVEKKEAERRALDEKKHTEEIQYLQHHNQQLKAQLVQALGPQKKEKQ</sequence>
<evidence type="ECO:0000256" key="2">
    <source>
        <dbReference type="ARBA" id="ARBA00023054"/>
    </source>
</evidence>
<evidence type="ECO:0000313" key="8">
    <source>
        <dbReference type="Proteomes" id="UP001281761"/>
    </source>
</evidence>
<dbReference type="Pfam" id="PF10211">
    <property type="entry name" value="Ax_dynein_light"/>
    <property type="match status" value="1"/>
</dbReference>
<keyword evidence="8" id="KW-1185">Reference proteome</keyword>
<dbReference type="PANTHER" id="PTHR13183">
    <property type="entry name" value="AXONEMAL INNER ARM DYNEIN LIGHT CHAIN 28"/>
    <property type="match status" value="1"/>
</dbReference>
<dbReference type="InterPro" id="IPR019347">
    <property type="entry name" value="Axonemal_dynein_light_chain"/>
</dbReference>
<proteinExistence type="inferred from homology"/>
<comment type="caution">
    <text evidence="7">The sequence shown here is derived from an EMBL/GenBank/DDBJ whole genome shotgun (WGS) entry which is preliminary data.</text>
</comment>
<organism evidence="7 8">
    <name type="scientific">Blattamonas nauphoetae</name>
    <dbReference type="NCBI Taxonomy" id="2049346"/>
    <lineage>
        <taxon>Eukaryota</taxon>
        <taxon>Metamonada</taxon>
        <taxon>Preaxostyla</taxon>
        <taxon>Oxymonadida</taxon>
        <taxon>Blattamonas</taxon>
    </lineage>
</organism>
<comment type="similarity">
    <text evidence="4">Belongs to the inner dynein arm light chain family.</text>
</comment>
<dbReference type="Proteomes" id="UP001281761">
    <property type="component" value="Unassembled WGS sequence"/>
</dbReference>
<feature type="compositionally biased region" description="Low complexity" evidence="6">
    <location>
        <begin position="31"/>
        <end position="40"/>
    </location>
</feature>
<reference evidence="7 8" key="1">
    <citation type="journal article" date="2022" name="bioRxiv">
        <title>Genomics of Preaxostyla Flagellates Illuminates Evolutionary Transitions and the Path Towards Mitochondrial Loss.</title>
        <authorList>
            <person name="Novak L.V.F."/>
            <person name="Treitli S.C."/>
            <person name="Pyrih J."/>
            <person name="Halakuc P."/>
            <person name="Pipaliya S.V."/>
            <person name="Vacek V."/>
            <person name="Brzon O."/>
            <person name="Soukal P."/>
            <person name="Eme L."/>
            <person name="Dacks J.B."/>
            <person name="Karnkowska A."/>
            <person name="Elias M."/>
            <person name="Hampl V."/>
        </authorList>
    </citation>
    <scope>NUCLEOTIDE SEQUENCE [LARGE SCALE GENOMIC DNA]</scope>
    <source>
        <strain evidence="7">NAU3</strain>
        <tissue evidence="7">Gut</tissue>
    </source>
</reference>
<evidence type="ECO:0000256" key="4">
    <source>
        <dbReference type="ARBA" id="ARBA00038114"/>
    </source>
</evidence>
<evidence type="ECO:0000256" key="3">
    <source>
        <dbReference type="ARBA" id="ARBA00023175"/>
    </source>
</evidence>
<accession>A0ABQ9WVB1</accession>
<feature type="region of interest" description="Disordered" evidence="6">
    <location>
        <begin position="26"/>
        <end position="47"/>
    </location>
</feature>
<dbReference type="EMBL" id="JARBJD010000347">
    <property type="protein sequence ID" value="KAK2943425.1"/>
    <property type="molecule type" value="Genomic_DNA"/>
</dbReference>
<evidence type="ECO:0000313" key="7">
    <source>
        <dbReference type="EMBL" id="KAK2943425.1"/>
    </source>
</evidence>
<evidence type="ECO:0000256" key="6">
    <source>
        <dbReference type="SAM" id="MobiDB-lite"/>
    </source>
</evidence>
<dbReference type="PANTHER" id="PTHR13183:SF0">
    <property type="entry name" value="AXONEMAL DYNEIN LIGHT INTERMEDIATE POLYPEPTIDE 1"/>
    <property type="match status" value="1"/>
</dbReference>
<evidence type="ECO:0000256" key="5">
    <source>
        <dbReference type="SAM" id="Coils"/>
    </source>
</evidence>